<reference evidence="1" key="1">
    <citation type="journal article" date="2014" name="Front. Microbiol.">
        <title>High frequency of phylogenetically diverse reductive dehalogenase-homologous genes in deep subseafloor sedimentary metagenomes.</title>
        <authorList>
            <person name="Kawai M."/>
            <person name="Futagami T."/>
            <person name="Toyoda A."/>
            <person name="Takaki Y."/>
            <person name="Nishi S."/>
            <person name="Hori S."/>
            <person name="Arai W."/>
            <person name="Tsubouchi T."/>
            <person name="Morono Y."/>
            <person name="Uchiyama I."/>
            <person name="Ito T."/>
            <person name="Fujiyama A."/>
            <person name="Inagaki F."/>
            <person name="Takami H."/>
        </authorList>
    </citation>
    <scope>NUCLEOTIDE SEQUENCE</scope>
    <source>
        <strain evidence="1">Expedition CK06-06</strain>
    </source>
</reference>
<name>X0S840_9ZZZZ</name>
<evidence type="ECO:0000313" key="1">
    <source>
        <dbReference type="EMBL" id="GAF72092.1"/>
    </source>
</evidence>
<comment type="caution">
    <text evidence="1">The sequence shown here is derived from an EMBL/GenBank/DDBJ whole genome shotgun (WGS) entry which is preliminary data.</text>
</comment>
<dbReference type="Gene3D" id="3.30.420.10">
    <property type="entry name" value="Ribonuclease H-like superfamily/Ribonuclease H"/>
    <property type="match status" value="1"/>
</dbReference>
<dbReference type="InterPro" id="IPR012337">
    <property type="entry name" value="RNaseH-like_sf"/>
</dbReference>
<evidence type="ECO:0008006" key="2">
    <source>
        <dbReference type="Google" id="ProtNLM"/>
    </source>
</evidence>
<proteinExistence type="predicted"/>
<accession>X0S840</accession>
<sequence length="137" mass="15771">YTLTQVINLFILNAMGNQIISGHNIYFDSSIIKANVLRELSKGAWTKEEKIFEVITEILHKCKHIDTMRSSITIMRKWSSLSDVYMKIFRRGFKAHNAKNDVQAVSEIYGWLLRKGIIPTLEELQQKAAEKESRNGA</sequence>
<dbReference type="InterPro" id="IPR036397">
    <property type="entry name" value="RNaseH_sf"/>
</dbReference>
<dbReference type="EMBL" id="BARS01009257">
    <property type="protein sequence ID" value="GAF72092.1"/>
    <property type="molecule type" value="Genomic_DNA"/>
</dbReference>
<feature type="non-terminal residue" evidence="1">
    <location>
        <position position="1"/>
    </location>
</feature>
<dbReference type="GO" id="GO:0003676">
    <property type="term" value="F:nucleic acid binding"/>
    <property type="evidence" value="ECO:0007669"/>
    <property type="project" value="InterPro"/>
</dbReference>
<organism evidence="1">
    <name type="scientific">marine sediment metagenome</name>
    <dbReference type="NCBI Taxonomy" id="412755"/>
    <lineage>
        <taxon>unclassified sequences</taxon>
        <taxon>metagenomes</taxon>
        <taxon>ecological metagenomes</taxon>
    </lineage>
</organism>
<gene>
    <name evidence="1" type="ORF">S01H1_17445</name>
</gene>
<dbReference type="SUPFAM" id="SSF53098">
    <property type="entry name" value="Ribonuclease H-like"/>
    <property type="match status" value="1"/>
</dbReference>
<dbReference type="AlphaFoldDB" id="X0S840"/>
<protein>
    <recommendedName>
        <fullName evidence="2">Exonuclease domain-containing protein</fullName>
    </recommendedName>
</protein>